<dbReference type="Proteomes" id="UP001166052">
    <property type="component" value="Unassembled WGS sequence"/>
</dbReference>
<dbReference type="InterPro" id="IPR011011">
    <property type="entry name" value="Znf_FYVE_PHD"/>
</dbReference>
<dbReference type="InterPro" id="IPR010911">
    <property type="entry name" value="Rab_BD"/>
</dbReference>
<feature type="compositionally biased region" description="Polar residues" evidence="1">
    <location>
        <begin position="499"/>
        <end position="513"/>
    </location>
</feature>
<feature type="compositionally biased region" description="Polar residues" evidence="1">
    <location>
        <begin position="343"/>
        <end position="356"/>
    </location>
</feature>
<organism evidence="3 4">
    <name type="scientific">Polypterus senegalus</name>
    <name type="common">Senegal bichir</name>
    <dbReference type="NCBI Taxonomy" id="55291"/>
    <lineage>
        <taxon>Eukaryota</taxon>
        <taxon>Metazoa</taxon>
        <taxon>Chordata</taxon>
        <taxon>Craniata</taxon>
        <taxon>Vertebrata</taxon>
        <taxon>Euteleostomi</taxon>
        <taxon>Actinopterygii</taxon>
        <taxon>Polypteriformes</taxon>
        <taxon>Polypteridae</taxon>
        <taxon>Polypterus</taxon>
    </lineage>
</organism>
<protein>
    <submittedName>
        <fullName evidence="3">MELPH protein</fullName>
    </submittedName>
</protein>
<dbReference type="PANTHER" id="PTHR14555">
    <property type="entry name" value="MYELIN-ASSOCIATED OLIGODENDROCYTIC BASIC PROTEIN MOBP -RELATED"/>
    <property type="match status" value="1"/>
</dbReference>
<accession>A0ABS2YYF1</accession>
<dbReference type="InterPro" id="IPR037442">
    <property type="entry name" value="Melanophilin_FYVE-rel_dom"/>
</dbReference>
<evidence type="ECO:0000313" key="4">
    <source>
        <dbReference type="Proteomes" id="UP001166052"/>
    </source>
</evidence>
<evidence type="ECO:0000313" key="3">
    <source>
        <dbReference type="EMBL" id="MBN3291428.1"/>
    </source>
</evidence>
<dbReference type="PANTHER" id="PTHR14555:SF1">
    <property type="entry name" value="MELANOPHILIN"/>
    <property type="match status" value="1"/>
</dbReference>
<dbReference type="InterPro" id="IPR051745">
    <property type="entry name" value="Intracell_Transport_Effector"/>
</dbReference>
<dbReference type="EMBL" id="JAAWVN010012605">
    <property type="protein sequence ID" value="MBN3291428.1"/>
    <property type="molecule type" value="Genomic_DNA"/>
</dbReference>
<gene>
    <name evidence="3" type="primary">Mlph</name>
    <name evidence="3" type="ORF">GTO92_0001088</name>
</gene>
<feature type="region of interest" description="Disordered" evidence="1">
    <location>
        <begin position="497"/>
        <end position="521"/>
    </location>
</feature>
<dbReference type="SUPFAM" id="SSF57903">
    <property type="entry name" value="FYVE/PHD zinc finger"/>
    <property type="match status" value="1"/>
</dbReference>
<feature type="non-terminal residue" evidence="3">
    <location>
        <position position="602"/>
    </location>
</feature>
<evidence type="ECO:0000256" key="1">
    <source>
        <dbReference type="SAM" id="MobiDB-lite"/>
    </source>
</evidence>
<comment type="caution">
    <text evidence="3">The sequence shown here is derived from an EMBL/GenBank/DDBJ whole genome shotgun (WGS) entry which is preliminary data.</text>
</comment>
<dbReference type="Gene3D" id="3.30.40.10">
    <property type="entry name" value="Zinc/RING finger domain, C3HC4 (zinc finger)"/>
    <property type="match status" value="1"/>
</dbReference>
<dbReference type="PROSITE" id="PS50916">
    <property type="entry name" value="RABBD"/>
    <property type="match status" value="1"/>
</dbReference>
<evidence type="ECO:0000259" key="2">
    <source>
        <dbReference type="PROSITE" id="PS50916"/>
    </source>
</evidence>
<feature type="non-terminal residue" evidence="3">
    <location>
        <position position="1"/>
    </location>
</feature>
<dbReference type="CDD" id="cd15752">
    <property type="entry name" value="FYVE_SlaC2-a"/>
    <property type="match status" value="1"/>
</dbReference>
<dbReference type="InterPro" id="IPR013083">
    <property type="entry name" value="Znf_RING/FYVE/PHD"/>
</dbReference>
<name>A0ABS2YYF1_POLSE</name>
<dbReference type="InterPro" id="IPR041282">
    <property type="entry name" value="FYVE_2"/>
</dbReference>
<sequence length="602" mass="67773">MGKKLDLSKLTDEEAKHIWQVIQRDFDLRKKEDDRLGLKPEVEADKLVGRLSHVFHRQLKSQIKKEDVKRELLGEQTSLTNSYCIRCLQPFRFLVNSKCQCRDCGLYTCKACSRYHKKERGWVCDPCRLSRVVKMGTLDWYHEHVQSRFKRFGSAKVMRSLYRRQHGSGQSLHPEFFVSVVLSPPNEVTSGPGAATGWWILSKQTLFKLRDPWHGLAGGFHSYMSPKSQEVRRPSKVLGSQWGPERVLRKVVGSGKQYMWLGTCQMRKKKRLLSVHPLDFDLDSEYSAQSRRESFQYTSGLDAVTPKEPAIAEADVTSMFQQILEEQRQQGEEEPATELQLHGGSQNSPASLTSHPPRSRYSADMDTSDEEPEARFPVYQSHFHHRRSRESPPEGEESTPQISELNKRMSAIERLLTRLEREIAMPSEKDLVQGAQSDADLEENQLKLKLNELAGNISDKGLTSDEEDAGNGLVTMRSLPNVGLSSEAKQIPCGVKDTVQPTQRPSPPSQDQRLGNEAGETRQQLDAHMSLTDVNSCYLEKRLQGLSGATSHPGGPTDSELSELVEKVASASAKVLHVESEVPLGTISKSSPSRPSHALYCL</sequence>
<feature type="region of interest" description="Disordered" evidence="1">
    <location>
        <begin position="326"/>
        <end position="407"/>
    </location>
</feature>
<dbReference type="Pfam" id="PF02318">
    <property type="entry name" value="FYVE_2"/>
    <property type="match status" value="2"/>
</dbReference>
<feature type="domain" description="RabBD" evidence="2">
    <location>
        <begin position="4"/>
        <end position="144"/>
    </location>
</feature>
<proteinExistence type="predicted"/>
<reference evidence="3" key="1">
    <citation type="journal article" date="2021" name="Cell">
        <title>Tracing the genetic footprints of vertebrate landing in non-teleost ray-finned fishes.</title>
        <authorList>
            <person name="Bi X."/>
            <person name="Wang K."/>
            <person name="Yang L."/>
            <person name="Pan H."/>
            <person name="Jiang H."/>
            <person name="Wei Q."/>
            <person name="Fang M."/>
            <person name="Yu H."/>
            <person name="Zhu C."/>
            <person name="Cai Y."/>
            <person name="He Y."/>
            <person name="Gan X."/>
            <person name="Zeng H."/>
            <person name="Yu D."/>
            <person name="Zhu Y."/>
            <person name="Jiang H."/>
            <person name="Qiu Q."/>
            <person name="Yang H."/>
            <person name="Zhang Y.E."/>
            <person name="Wang W."/>
            <person name="Zhu M."/>
            <person name="He S."/>
            <person name="Zhang G."/>
        </authorList>
    </citation>
    <scope>NUCLEOTIDE SEQUENCE</scope>
    <source>
        <strain evidence="3">Bchr_001</strain>
    </source>
</reference>
<keyword evidence="4" id="KW-1185">Reference proteome</keyword>